<reference evidence="4" key="1">
    <citation type="submission" date="2017-02" db="UniProtKB">
        <authorList>
            <consortium name="WormBaseParasite"/>
        </authorList>
    </citation>
    <scope>IDENTIFICATION</scope>
</reference>
<evidence type="ECO:0000256" key="1">
    <source>
        <dbReference type="SAM" id="MobiDB-lite"/>
    </source>
</evidence>
<gene>
    <name evidence="2" type="ORF">HPLM_LOCUS6215</name>
</gene>
<dbReference type="EMBL" id="UZAF01016461">
    <property type="protein sequence ID" value="VDO28329.1"/>
    <property type="molecule type" value="Genomic_DNA"/>
</dbReference>
<accession>A0A0N4W7T7</accession>
<keyword evidence="3" id="KW-1185">Reference proteome</keyword>
<evidence type="ECO:0000313" key="2">
    <source>
        <dbReference type="EMBL" id="VDO28329.1"/>
    </source>
</evidence>
<sequence length="85" mass="9889">MEQSAKVEQEMKSVSTFTLSTNRNSYGLSRQPSVEKLASEQNFRQNGRLDGRRQGVDRLQESKLRCLWNPAAEQMGRSASRRWWI</sequence>
<reference evidence="2 3" key="2">
    <citation type="submission" date="2018-11" db="EMBL/GenBank/DDBJ databases">
        <authorList>
            <consortium name="Pathogen Informatics"/>
        </authorList>
    </citation>
    <scope>NUCLEOTIDE SEQUENCE [LARGE SCALE GENOMIC DNA]</scope>
    <source>
        <strain evidence="2 3">MHpl1</strain>
    </source>
</reference>
<feature type="region of interest" description="Disordered" evidence="1">
    <location>
        <begin position="22"/>
        <end position="55"/>
    </location>
</feature>
<protein>
    <submittedName>
        <fullName evidence="2 4">Uncharacterized protein</fullName>
    </submittedName>
</protein>
<name>A0A0N4W7T7_HAEPC</name>
<dbReference type="AlphaFoldDB" id="A0A0N4W7T7"/>
<evidence type="ECO:0000313" key="3">
    <source>
        <dbReference type="Proteomes" id="UP000268014"/>
    </source>
</evidence>
<dbReference type="WBParaSite" id="HPLM_0000622301-mRNA-1">
    <property type="protein sequence ID" value="HPLM_0000622301-mRNA-1"/>
    <property type="gene ID" value="HPLM_0000622301"/>
</dbReference>
<proteinExistence type="predicted"/>
<feature type="compositionally biased region" description="Polar residues" evidence="1">
    <location>
        <begin position="22"/>
        <end position="32"/>
    </location>
</feature>
<dbReference type="Proteomes" id="UP000268014">
    <property type="component" value="Unassembled WGS sequence"/>
</dbReference>
<evidence type="ECO:0000313" key="4">
    <source>
        <dbReference type="WBParaSite" id="HPLM_0000622301-mRNA-1"/>
    </source>
</evidence>
<organism evidence="4">
    <name type="scientific">Haemonchus placei</name>
    <name type="common">Barber's pole worm</name>
    <dbReference type="NCBI Taxonomy" id="6290"/>
    <lineage>
        <taxon>Eukaryota</taxon>
        <taxon>Metazoa</taxon>
        <taxon>Ecdysozoa</taxon>
        <taxon>Nematoda</taxon>
        <taxon>Chromadorea</taxon>
        <taxon>Rhabditida</taxon>
        <taxon>Rhabditina</taxon>
        <taxon>Rhabditomorpha</taxon>
        <taxon>Strongyloidea</taxon>
        <taxon>Trichostrongylidae</taxon>
        <taxon>Haemonchus</taxon>
    </lineage>
</organism>